<protein>
    <recommendedName>
        <fullName evidence="6">SIAH-type domain-containing protein</fullName>
    </recommendedName>
</protein>
<dbReference type="PANTHER" id="PTHR11012">
    <property type="entry name" value="PROTEIN KINASE-LIKE DOMAIN-CONTAINING"/>
    <property type="match status" value="1"/>
</dbReference>
<dbReference type="Gene3D" id="3.30.40.10">
    <property type="entry name" value="Zinc/RING finger domain, C3HC4 (zinc finger)"/>
    <property type="match status" value="1"/>
</dbReference>
<dbReference type="GO" id="GO:0016567">
    <property type="term" value="P:protein ubiquitination"/>
    <property type="evidence" value="ECO:0007669"/>
    <property type="project" value="UniProtKB-UniPathway"/>
</dbReference>
<dbReference type="Gene3D" id="2.60.210.10">
    <property type="entry name" value="Apoptosis, Tumor Necrosis Factor Receptor Associated Protein 2, Chain A"/>
    <property type="match status" value="1"/>
</dbReference>
<sequence>MSEIRRSLRLQSKNHFVKTEPKARRKILRSFGSFDVPFNNCKYKYRGCKERFPEDELKRHELECHFRWYKCEGKIFAGWSCNWKGYHEDIMNHFKKEHRERTYMKDQNVIEMSLILDQDSYDLQLIRKRKQLFWFKHRLLSEEKAAYWLCQYVGPQKEALTYCYELVVSSNEVRKFAVTELCYTDALDANKIYEAGRCVVMTFDQIKSFMNGEGKVTVYFRIKKNVKAKNIKYEQINAEIFTSNMTETITIKNFSSLLSLPPSKKLKECKIARLTAPGENYGSLMLKVDVTLTTTSGGSETLHLVAKMVPPNPDIQEIFNTSVTFRNEIEFYRKIVPALRNFQKKFGPEVVNFFPKYFGSRLNLTGSDHVDPDAVLLLDNLKIANYVGLDRCAGLDISVTRLILRNLATLHAVPIGLKLQQPEVFASEVRPFLSPWLPKREMHDKYRAAIAKMAAEIPEIAHLTQRILDGFDRELIPEVPREPFATIAHNDCWASNSLVKFESGEAVDCKLVDYQVCGYGSPARDVIFFLFSSVGIEGLEQLEHLLKFYHDCFISTLKKVGCDVGRFGFEEFGKELDFEARNSQFGHVAFMLFVVFTDKTLIKEIKEFSVDNIIAGAGSEEHKRKFAFVVEEFAKRNWI</sequence>
<evidence type="ECO:0000256" key="4">
    <source>
        <dbReference type="ARBA" id="ARBA00022833"/>
    </source>
</evidence>
<dbReference type="InterPro" id="IPR011009">
    <property type="entry name" value="Kinase-like_dom_sf"/>
</dbReference>
<dbReference type="SUPFAM" id="SSF49599">
    <property type="entry name" value="TRAF domain-like"/>
    <property type="match status" value="1"/>
</dbReference>
<reference evidence="7 8" key="2">
    <citation type="journal article" date="2010" name="Nucleic Acids Res.">
        <title>BeetleBase in 2010: revisions to provide comprehensive genomic information for Tribolium castaneum.</title>
        <authorList>
            <person name="Kim H.S."/>
            <person name="Murphy T."/>
            <person name="Xia J."/>
            <person name="Caragea D."/>
            <person name="Park Y."/>
            <person name="Beeman R.W."/>
            <person name="Lorenzen M.D."/>
            <person name="Butcher S."/>
            <person name="Manak J.R."/>
            <person name="Brown S.J."/>
        </authorList>
    </citation>
    <scope>GENOME REANNOTATION</scope>
    <source>
        <strain evidence="7 8">Georgia GA2</strain>
    </source>
</reference>
<evidence type="ECO:0000256" key="3">
    <source>
        <dbReference type="ARBA" id="ARBA00022771"/>
    </source>
</evidence>
<keyword evidence="4" id="KW-0862">Zinc</keyword>
<dbReference type="InterPro" id="IPR013083">
    <property type="entry name" value="Znf_RING/FYVE/PHD"/>
</dbReference>
<dbReference type="UniPathway" id="UPA00143"/>
<accession>A0A139WD37</accession>
<dbReference type="SMART" id="SM00587">
    <property type="entry name" value="CHK"/>
    <property type="match status" value="1"/>
</dbReference>
<evidence type="ECO:0000256" key="5">
    <source>
        <dbReference type="PROSITE-ProRule" id="PRU00455"/>
    </source>
</evidence>
<dbReference type="SUPFAM" id="SSF56112">
    <property type="entry name" value="Protein kinase-like (PK-like)"/>
    <property type="match status" value="1"/>
</dbReference>
<dbReference type="eggNOG" id="ENOG502SM2X">
    <property type="taxonomic scope" value="Eukaryota"/>
</dbReference>
<evidence type="ECO:0000313" key="8">
    <source>
        <dbReference type="Proteomes" id="UP000007266"/>
    </source>
</evidence>
<dbReference type="EMBL" id="KQ971361">
    <property type="protein sequence ID" value="KYB25888.1"/>
    <property type="molecule type" value="Genomic_DNA"/>
</dbReference>
<dbReference type="GO" id="GO:0006511">
    <property type="term" value="P:ubiquitin-dependent protein catabolic process"/>
    <property type="evidence" value="ECO:0007669"/>
    <property type="project" value="InterPro"/>
</dbReference>
<dbReference type="PROSITE" id="PS51081">
    <property type="entry name" value="ZF_SIAH"/>
    <property type="match status" value="1"/>
</dbReference>
<name>A0A139WD37_TRICA</name>
<dbReference type="InterPro" id="IPR004119">
    <property type="entry name" value="EcKL"/>
</dbReference>
<proteinExistence type="inferred from homology"/>
<keyword evidence="8" id="KW-1185">Reference proteome</keyword>
<evidence type="ECO:0000256" key="2">
    <source>
        <dbReference type="ARBA" id="ARBA00022723"/>
    </source>
</evidence>
<dbReference type="Pfam" id="PF21361">
    <property type="entry name" value="Sina_ZnF"/>
    <property type="match status" value="1"/>
</dbReference>
<evidence type="ECO:0000313" key="7">
    <source>
        <dbReference type="EMBL" id="KYB25888.1"/>
    </source>
</evidence>
<dbReference type="Proteomes" id="UP000007266">
    <property type="component" value="Linkage group 8"/>
</dbReference>
<dbReference type="InParanoid" id="A0A139WD37"/>
<dbReference type="InterPro" id="IPR008974">
    <property type="entry name" value="TRAF-like"/>
</dbReference>
<evidence type="ECO:0000256" key="1">
    <source>
        <dbReference type="ARBA" id="ARBA00009119"/>
    </source>
</evidence>
<gene>
    <name evidence="7" type="primary">AUGUSTUS-3.0.2_34842</name>
    <name evidence="7" type="ORF">TcasGA2_TC034842</name>
</gene>
<dbReference type="PANTHER" id="PTHR11012:SF55">
    <property type="entry name" value="BHLH DOMAIN-CONTAINING PROTEIN"/>
    <property type="match status" value="1"/>
</dbReference>
<reference evidence="7 8" key="1">
    <citation type="journal article" date="2008" name="Nature">
        <title>The genome of the model beetle and pest Tribolium castaneum.</title>
        <authorList>
            <consortium name="Tribolium Genome Sequencing Consortium"/>
            <person name="Richards S."/>
            <person name="Gibbs R.A."/>
            <person name="Weinstock G.M."/>
            <person name="Brown S.J."/>
            <person name="Denell R."/>
            <person name="Beeman R.W."/>
            <person name="Gibbs R."/>
            <person name="Beeman R.W."/>
            <person name="Brown S.J."/>
            <person name="Bucher G."/>
            <person name="Friedrich M."/>
            <person name="Grimmelikhuijzen C.J."/>
            <person name="Klingler M."/>
            <person name="Lorenzen M."/>
            <person name="Richards S."/>
            <person name="Roth S."/>
            <person name="Schroder R."/>
            <person name="Tautz D."/>
            <person name="Zdobnov E.M."/>
            <person name="Muzny D."/>
            <person name="Gibbs R.A."/>
            <person name="Weinstock G.M."/>
            <person name="Attaway T."/>
            <person name="Bell S."/>
            <person name="Buhay C.J."/>
            <person name="Chandrabose M.N."/>
            <person name="Chavez D."/>
            <person name="Clerk-Blankenburg K.P."/>
            <person name="Cree A."/>
            <person name="Dao M."/>
            <person name="Davis C."/>
            <person name="Chacko J."/>
            <person name="Dinh H."/>
            <person name="Dugan-Rocha S."/>
            <person name="Fowler G."/>
            <person name="Garner T.T."/>
            <person name="Garnes J."/>
            <person name="Gnirke A."/>
            <person name="Hawes A."/>
            <person name="Hernandez J."/>
            <person name="Hines S."/>
            <person name="Holder M."/>
            <person name="Hume J."/>
            <person name="Jhangiani S.N."/>
            <person name="Joshi V."/>
            <person name="Khan Z.M."/>
            <person name="Jackson L."/>
            <person name="Kovar C."/>
            <person name="Kowis A."/>
            <person name="Lee S."/>
            <person name="Lewis L.R."/>
            <person name="Margolis J."/>
            <person name="Morgan M."/>
            <person name="Nazareth L.V."/>
            <person name="Nguyen N."/>
            <person name="Okwuonu G."/>
            <person name="Parker D."/>
            <person name="Richards S."/>
            <person name="Ruiz S.J."/>
            <person name="Santibanez J."/>
            <person name="Savard J."/>
            <person name="Scherer S.E."/>
            <person name="Schneider B."/>
            <person name="Sodergren E."/>
            <person name="Tautz D."/>
            <person name="Vattahil S."/>
            <person name="Villasana D."/>
            <person name="White C.S."/>
            <person name="Wright R."/>
            <person name="Park Y."/>
            <person name="Beeman R.W."/>
            <person name="Lord J."/>
            <person name="Oppert B."/>
            <person name="Lorenzen M."/>
            <person name="Brown S."/>
            <person name="Wang L."/>
            <person name="Savard J."/>
            <person name="Tautz D."/>
            <person name="Richards S."/>
            <person name="Weinstock G."/>
            <person name="Gibbs R.A."/>
            <person name="Liu Y."/>
            <person name="Worley K."/>
            <person name="Weinstock G."/>
            <person name="Elsik C.G."/>
            <person name="Reese J.T."/>
            <person name="Elhaik E."/>
            <person name="Landan G."/>
            <person name="Graur D."/>
            <person name="Arensburger P."/>
            <person name="Atkinson P."/>
            <person name="Beeman R.W."/>
            <person name="Beidler J."/>
            <person name="Brown S.J."/>
            <person name="Demuth J.P."/>
            <person name="Drury D.W."/>
            <person name="Du Y.Z."/>
            <person name="Fujiwara H."/>
            <person name="Lorenzen M."/>
            <person name="Maselli V."/>
            <person name="Osanai M."/>
            <person name="Park Y."/>
            <person name="Robertson H.M."/>
            <person name="Tu Z."/>
            <person name="Wang J.J."/>
            <person name="Wang S."/>
            <person name="Richards S."/>
            <person name="Song H."/>
            <person name="Zhang L."/>
            <person name="Sodergren E."/>
            <person name="Werner D."/>
            <person name="Stanke M."/>
            <person name="Morgenstern B."/>
            <person name="Solovyev V."/>
            <person name="Kosarev P."/>
            <person name="Brown G."/>
            <person name="Chen H.C."/>
            <person name="Ermolaeva O."/>
            <person name="Hlavina W."/>
            <person name="Kapustin Y."/>
            <person name="Kiryutin B."/>
            <person name="Kitts P."/>
            <person name="Maglott D."/>
            <person name="Pruitt K."/>
            <person name="Sapojnikov V."/>
            <person name="Souvorov A."/>
            <person name="Mackey A.J."/>
            <person name="Waterhouse R.M."/>
            <person name="Wyder S."/>
            <person name="Zdobnov E.M."/>
            <person name="Zdobnov E.M."/>
            <person name="Wyder S."/>
            <person name="Kriventseva E.V."/>
            <person name="Kadowaki T."/>
            <person name="Bork P."/>
            <person name="Aranda M."/>
            <person name="Bao R."/>
            <person name="Beermann A."/>
            <person name="Berns N."/>
            <person name="Bolognesi R."/>
            <person name="Bonneton F."/>
            <person name="Bopp D."/>
            <person name="Brown S.J."/>
            <person name="Bucher G."/>
            <person name="Butts T."/>
            <person name="Chaumot A."/>
            <person name="Denell R.E."/>
            <person name="Ferrier D.E."/>
            <person name="Friedrich M."/>
            <person name="Gordon C.M."/>
            <person name="Jindra M."/>
            <person name="Klingler M."/>
            <person name="Lan Q."/>
            <person name="Lattorff H.M."/>
            <person name="Laudet V."/>
            <person name="von Levetsow C."/>
            <person name="Liu Z."/>
            <person name="Lutz R."/>
            <person name="Lynch J.A."/>
            <person name="da Fonseca R.N."/>
            <person name="Posnien N."/>
            <person name="Reuter R."/>
            <person name="Roth S."/>
            <person name="Savard J."/>
            <person name="Schinko J.B."/>
            <person name="Schmitt C."/>
            <person name="Schoppmeier M."/>
            <person name="Schroder R."/>
            <person name="Shippy T.D."/>
            <person name="Simonnet F."/>
            <person name="Marques-Souza H."/>
            <person name="Tautz D."/>
            <person name="Tomoyasu Y."/>
            <person name="Trauner J."/>
            <person name="Van der Zee M."/>
            <person name="Vervoort M."/>
            <person name="Wittkopp N."/>
            <person name="Wimmer E.A."/>
            <person name="Yang X."/>
            <person name="Jones A.K."/>
            <person name="Sattelle D.B."/>
            <person name="Ebert P.R."/>
            <person name="Nelson D."/>
            <person name="Scott J.G."/>
            <person name="Beeman R.W."/>
            <person name="Muthukrishnan S."/>
            <person name="Kramer K.J."/>
            <person name="Arakane Y."/>
            <person name="Beeman R.W."/>
            <person name="Zhu Q."/>
            <person name="Hogenkamp D."/>
            <person name="Dixit R."/>
            <person name="Oppert B."/>
            <person name="Jiang H."/>
            <person name="Zou Z."/>
            <person name="Marshall J."/>
            <person name="Elpidina E."/>
            <person name="Vinokurov K."/>
            <person name="Oppert C."/>
            <person name="Zou Z."/>
            <person name="Evans J."/>
            <person name="Lu Z."/>
            <person name="Zhao P."/>
            <person name="Sumathipala N."/>
            <person name="Altincicek B."/>
            <person name="Vilcinskas A."/>
            <person name="Williams M."/>
            <person name="Hultmark D."/>
            <person name="Hetru C."/>
            <person name="Jiang H."/>
            <person name="Grimmelikhuijzen C.J."/>
            <person name="Hauser F."/>
            <person name="Cazzamali G."/>
            <person name="Williamson M."/>
            <person name="Park Y."/>
            <person name="Li B."/>
            <person name="Tanaka Y."/>
            <person name="Predel R."/>
            <person name="Neupert S."/>
            <person name="Schachtner J."/>
            <person name="Verleyen P."/>
            <person name="Raible F."/>
            <person name="Bork P."/>
            <person name="Friedrich M."/>
            <person name="Walden K.K."/>
            <person name="Robertson H.M."/>
            <person name="Angeli S."/>
            <person name="Foret S."/>
            <person name="Bucher G."/>
            <person name="Schuetz S."/>
            <person name="Maleszka R."/>
            <person name="Wimmer E.A."/>
            <person name="Beeman R.W."/>
            <person name="Lorenzen M."/>
            <person name="Tomoyasu Y."/>
            <person name="Miller S.C."/>
            <person name="Grossmann D."/>
            <person name="Bucher G."/>
        </authorList>
    </citation>
    <scope>NUCLEOTIDE SEQUENCE [LARGE SCALE GENOMIC DNA]</scope>
    <source>
        <strain evidence="7 8">Georgia GA2</strain>
    </source>
</reference>
<dbReference type="Pfam" id="PF03145">
    <property type="entry name" value="Sina_TRAF"/>
    <property type="match status" value="1"/>
</dbReference>
<dbReference type="InterPro" id="IPR018121">
    <property type="entry name" value="7-in-absentia-prot_TRAF-dom"/>
</dbReference>
<dbReference type="AlphaFoldDB" id="A0A139WD37"/>
<evidence type="ECO:0000259" key="6">
    <source>
        <dbReference type="PROSITE" id="PS51081"/>
    </source>
</evidence>
<dbReference type="Gene3D" id="3.90.1200.10">
    <property type="match status" value="1"/>
</dbReference>
<dbReference type="InterPro" id="IPR013010">
    <property type="entry name" value="Znf_SIAH"/>
</dbReference>
<comment type="similarity">
    <text evidence="1">Belongs to the SINA (Seven in absentia) family.</text>
</comment>
<dbReference type="GO" id="GO:0005737">
    <property type="term" value="C:cytoplasm"/>
    <property type="evidence" value="ECO:0007669"/>
    <property type="project" value="InterPro"/>
</dbReference>
<dbReference type="GO" id="GO:0008270">
    <property type="term" value="F:zinc ion binding"/>
    <property type="evidence" value="ECO:0007669"/>
    <property type="project" value="UniProtKB-KW"/>
</dbReference>
<dbReference type="Pfam" id="PF02958">
    <property type="entry name" value="EcKL"/>
    <property type="match status" value="1"/>
</dbReference>
<organism evidence="7 8">
    <name type="scientific">Tribolium castaneum</name>
    <name type="common">Red flour beetle</name>
    <dbReference type="NCBI Taxonomy" id="7070"/>
    <lineage>
        <taxon>Eukaryota</taxon>
        <taxon>Metazoa</taxon>
        <taxon>Ecdysozoa</taxon>
        <taxon>Arthropoda</taxon>
        <taxon>Hexapoda</taxon>
        <taxon>Insecta</taxon>
        <taxon>Pterygota</taxon>
        <taxon>Neoptera</taxon>
        <taxon>Endopterygota</taxon>
        <taxon>Coleoptera</taxon>
        <taxon>Polyphaga</taxon>
        <taxon>Cucujiformia</taxon>
        <taxon>Tenebrionidae</taxon>
        <taxon>Tenebrionidae incertae sedis</taxon>
        <taxon>Tribolium</taxon>
    </lineage>
</organism>
<dbReference type="InterPro" id="IPR015897">
    <property type="entry name" value="CHK_kinase-like"/>
</dbReference>
<keyword evidence="2" id="KW-0479">Metal-binding</keyword>
<feature type="domain" description="SIAH-type" evidence="6">
    <location>
        <begin position="36"/>
        <end position="99"/>
    </location>
</feature>
<keyword evidence="3 5" id="KW-0863">Zinc-finger</keyword>